<accession>A0ABM1A897</accession>
<evidence type="ECO:0000313" key="2">
    <source>
        <dbReference type="Proteomes" id="UP000694888"/>
    </source>
</evidence>
<feature type="region of interest" description="Disordered" evidence="1">
    <location>
        <begin position="81"/>
        <end position="116"/>
    </location>
</feature>
<reference evidence="3" key="1">
    <citation type="submission" date="2025-08" db="UniProtKB">
        <authorList>
            <consortium name="RefSeq"/>
        </authorList>
    </citation>
    <scope>IDENTIFICATION</scope>
</reference>
<name>A0ABM1A897_APLCA</name>
<evidence type="ECO:0000313" key="3">
    <source>
        <dbReference type="RefSeq" id="XP_012942731.1"/>
    </source>
</evidence>
<protein>
    <submittedName>
        <fullName evidence="3">Uncharacterized protein LOC101858965 isoform X2</fullName>
    </submittedName>
</protein>
<feature type="compositionally biased region" description="Basic and acidic residues" evidence="1">
    <location>
        <begin position="107"/>
        <end position="116"/>
    </location>
</feature>
<sequence length="257" mass="29222">MGGPPRKEHSLHVLSNKYIIQAHRVSKGGSLILVPAARDEPPSVDVTALDDMREDAMLEDCLKIHHLPEDVQQEQDFIAQKPPHPHSIKAPPTEGCPPPQDNQSESSVRKEGRGKPPEYTLCADMIQDLILHGPEFLDNAHGQALVYGQVTFLCQLSHNSVLAVFDSLGTARRLMQCGRVGHGCSPLVCDWWCLDMNRYARQEEEAEARANEHPIRVVRHSAGTLYNIHWRRMVEKVRHSCRMQDPFFTYRRRDFIP</sequence>
<evidence type="ECO:0000256" key="1">
    <source>
        <dbReference type="SAM" id="MobiDB-lite"/>
    </source>
</evidence>
<keyword evidence="2" id="KW-1185">Reference proteome</keyword>
<dbReference type="RefSeq" id="XP_012942731.1">
    <property type="nucleotide sequence ID" value="XM_013087277.1"/>
</dbReference>
<dbReference type="GeneID" id="101858965"/>
<gene>
    <name evidence="3" type="primary">LOC101858965</name>
</gene>
<organism evidence="2 3">
    <name type="scientific">Aplysia californica</name>
    <name type="common">California sea hare</name>
    <dbReference type="NCBI Taxonomy" id="6500"/>
    <lineage>
        <taxon>Eukaryota</taxon>
        <taxon>Metazoa</taxon>
        <taxon>Spiralia</taxon>
        <taxon>Lophotrochozoa</taxon>
        <taxon>Mollusca</taxon>
        <taxon>Gastropoda</taxon>
        <taxon>Heterobranchia</taxon>
        <taxon>Euthyneura</taxon>
        <taxon>Tectipleura</taxon>
        <taxon>Aplysiida</taxon>
        <taxon>Aplysioidea</taxon>
        <taxon>Aplysiidae</taxon>
        <taxon>Aplysia</taxon>
    </lineage>
</organism>
<dbReference type="Proteomes" id="UP000694888">
    <property type="component" value="Unplaced"/>
</dbReference>
<proteinExistence type="predicted"/>